<protein>
    <submittedName>
        <fullName evidence="2">Uncharacterized protein</fullName>
    </submittedName>
</protein>
<comment type="caution">
    <text evidence="2">The sequence shown here is derived from an EMBL/GenBank/DDBJ whole genome shotgun (WGS) entry which is preliminary data.</text>
</comment>
<name>A0A844GX83_9CHRO</name>
<keyword evidence="1" id="KW-0175">Coiled coil</keyword>
<accession>A0A844GX83</accession>
<dbReference type="RefSeq" id="WP_155083514.1">
    <property type="nucleotide sequence ID" value="NZ_WMIA01000006.1"/>
</dbReference>
<reference evidence="2 3" key="1">
    <citation type="submission" date="2019-11" db="EMBL/GenBank/DDBJ databases">
        <title>Isolation of a new High Light Tolerant Cyanobacteria.</title>
        <authorList>
            <person name="Dobson Z."/>
            <person name="Vaughn N."/>
            <person name="Vaughn M."/>
            <person name="Fromme P."/>
            <person name="Mazor Y."/>
        </authorList>
    </citation>
    <scope>NUCLEOTIDE SEQUENCE [LARGE SCALE GENOMIC DNA]</scope>
    <source>
        <strain evidence="2 3">0216</strain>
    </source>
</reference>
<evidence type="ECO:0000313" key="2">
    <source>
        <dbReference type="EMBL" id="MTF38606.1"/>
    </source>
</evidence>
<dbReference type="Proteomes" id="UP000437131">
    <property type="component" value="Unassembled WGS sequence"/>
</dbReference>
<dbReference type="EMBL" id="WMIA01000006">
    <property type="protein sequence ID" value="MTF38606.1"/>
    <property type="molecule type" value="Genomic_DNA"/>
</dbReference>
<feature type="coiled-coil region" evidence="1">
    <location>
        <begin position="245"/>
        <end position="304"/>
    </location>
</feature>
<proteinExistence type="predicted"/>
<evidence type="ECO:0000313" key="3">
    <source>
        <dbReference type="Proteomes" id="UP000437131"/>
    </source>
</evidence>
<evidence type="ECO:0000256" key="1">
    <source>
        <dbReference type="SAM" id="Coils"/>
    </source>
</evidence>
<sequence length="370" mass="43627">MSEYQYYEFQTLDQPLTKQQQQKISQLSSRVRLNSRKAIFTYSYGDFPANEDQILADYFDALFYIANWGTVKLMFRFPISLVNINELKKYTYDDFITIDKIGSYLILKIEINDEERSDWIEEDNSYLDDLIELRQQILAQDYRVLYLAWLKAIELSKLYDDTPLKDISEPSIPHGLNQLSESLKIFVELFEVNQNLIKVGATNSSKITPIPDNIFLENISKLSNIEKDDFLSRLLQEEPNLSLKLKQKLLELSELTNNKTTIEKRTIKQLFTEAEKIAQSEEKRQKEEARQKKIKELKAFANQENQAWLNVDNLIQKSNPKAYDEAKMILIKLKELAIYQGKEVEFYHKLEDIKQKYSRRPTFIARLNNL</sequence>
<gene>
    <name evidence="2" type="ORF">GGC33_06675</name>
</gene>
<dbReference type="AlphaFoldDB" id="A0A844GX83"/>
<organism evidence="2 3">
    <name type="scientific">Cyanobacterium aponinum 0216</name>
    <dbReference type="NCBI Taxonomy" id="2676140"/>
    <lineage>
        <taxon>Bacteria</taxon>
        <taxon>Bacillati</taxon>
        <taxon>Cyanobacteriota</taxon>
        <taxon>Cyanophyceae</taxon>
        <taxon>Oscillatoriophycideae</taxon>
        <taxon>Chroococcales</taxon>
        <taxon>Geminocystaceae</taxon>
        <taxon>Cyanobacterium</taxon>
    </lineage>
</organism>